<evidence type="ECO:0000256" key="2">
    <source>
        <dbReference type="ARBA" id="ARBA00005806"/>
    </source>
</evidence>
<name>A0ABU3H3G2_9BACL</name>
<evidence type="ECO:0000313" key="4">
    <source>
        <dbReference type="Proteomes" id="UP001248709"/>
    </source>
</evidence>
<keyword evidence="4" id="KW-1185">Reference proteome</keyword>
<dbReference type="PANTHER" id="PTHR30548">
    <property type="entry name" value="2-HYDROXYGLUTARYL-COA DEHYDRATASE, D-COMPONENT-RELATED"/>
    <property type="match status" value="1"/>
</dbReference>
<organism evidence="3 4">
    <name type="scientific">Paenibacillus forsythiae</name>
    <dbReference type="NCBI Taxonomy" id="365616"/>
    <lineage>
        <taxon>Bacteria</taxon>
        <taxon>Bacillati</taxon>
        <taxon>Bacillota</taxon>
        <taxon>Bacilli</taxon>
        <taxon>Bacillales</taxon>
        <taxon>Paenibacillaceae</taxon>
        <taxon>Paenibacillus</taxon>
    </lineage>
</organism>
<dbReference type="RefSeq" id="WP_025701352.1">
    <property type="nucleotide sequence ID" value="NZ_JAUSUY010000003.1"/>
</dbReference>
<dbReference type="Pfam" id="PF06050">
    <property type="entry name" value="HGD-D"/>
    <property type="match status" value="1"/>
</dbReference>
<dbReference type="PANTHER" id="PTHR30548:SF1">
    <property type="entry name" value="DEHYDRATASE SUBUNIT MJ0007-RELATED"/>
    <property type="match status" value="1"/>
</dbReference>
<accession>A0ABU3H3G2</accession>
<proteinExistence type="inferred from homology"/>
<comment type="caution">
    <text evidence="3">The sequence shown here is derived from an EMBL/GenBank/DDBJ whole genome shotgun (WGS) entry which is preliminary data.</text>
</comment>
<dbReference type="Proteomes" id="UP001248709">
    <property type="component" value="Unassembled WGS sequence"/>
</dbReference>
<comment type="similarity">
    <text evidence="2">Belongs to the FldB/FldC dehydratase alpha/beta subunit family.</text>
</comment>
<dbReference type="Gene3D" id="1.20.1270.370">
    <property type="match status" value="1"/>
</dbReference>
<dbReference type="Gene3D" id="3.40.50.11890">
    <property type="match status" value="1"/>
</dbReference>
<dbReference type="EMBL" id="JAUSUY010000003">
    <property type="protein sequence ID" value="MDT3425358.1"/>
    <property type="molecule type" value="Genomic_DNA"/>
</dbReference>
<evidence type="ECO:0000256" key="1">
    <source>
        <dbReference type="ARBA" id="ARBA00001966"/>
    </source>
</evidence>
<dbReference type="InterPro" id="IPR010327">
    <property type="entry name" value="FldB/FldC_alpha/beta"/>
</dbReference>
<gene>
    <name evidence="3" type="ORF">J2Z22_000874</name>
</gene>
<evidence type="ECO:0000313" key="3">
    <source>
        <dbReference type="EMBL" id="MDT3425358.1"/>
    </source>
</evidence>
<dbReference type="Gene3D" id="3.40.50.11900">
    <property type="match status" value="1"/>
</dbReference>
<protein>
    <submittedName>
        <fullName evidence="3">Benzoyl-CoA reductase/2-hydroxyglutaryl-CoA dehydratase subunit BcrC/BadD/HgdB</fullName>
    </submittedName>
</protein>
<comment type="cofactor">
    <cofactor evidence="1">
        <name>[4Fe-4S] cluster</name>
        <dbReference type="ChEBI" id="CHEBI:49883"/>
    </cofactor>
</comment>
<reference evidence="3 4" key="1">
    <citation type="submission" date="2023-07" db="EMBL/GenBank/DDBJ databases">
        <title>Genomic Encyclopedia of Type Strains, Phase IV (KMG-IV): sequencing the most valuable type-strain genomes for metagenomic binning, comparative biology and taxonomic classification.</title>
        <authorList>
            <person name="Goeker M."/>
        </authorList>
    </citation>
    <scope>NUCLEOTIDE SEQUENCE [LARGE SCALE GENOMIC DNA]</scope>
    <source>
        <strain evidence="3 4">T98</strain>
    </source>
</reference>
<sequence>MTLQSVELIRKRVAERPAELAEARTNGQKVVGWQGYNLPEELIYALGLIPVRIGAGGDDRLVEIGARYISTKNCVYVRETVGLFAENKDPIVQNTDFLAFDATCLQTYRTAEILEYYFNKEVVVLGVPRNFYWPEAQVYFTKEVEHFTGRLEELSGARLDHDKLAETIELYNRIRGAIVEIYEYQAERERLISWEETYDIIHAGYVLDRKEYLRMLEGTLRELQEAQGRPAPEEEDEARIFISGSVIPPGDKKLIHIINAVGGRIVGDDLWSGLIPYLDVHIGENTVEGVALAYINRTPHGALPYLELETDKRIKRLKELVKNYKAHGVIYHTLRYCDPYSFKAKETKDVLAAEGIPLLEIHTEYSGSDYEAIRTRIEAFVEMLKIRNFETLRN</sequence>